<dbReference type="PANTHER" id="PTHR45528:SF1">
    <property type="entry name" value="SENSOR HISTIDINE KINASE CPXA"/>
    <property type="match status" value="1"/>
</dbReference>
<dbReference type="PROSITE" id="PS50109">
    <property type="entry name" value="HIS_KIN"/>
    <property type="match status" value="1"/>
</dbReference>
<evidence type="ECO:0000256" key="1">
    <source>
        <dbReference type="ARBA" id="ARBA00000085"/>
    </source>
</evidence>
<keyword evidence="12" id="KW-0902">Two-component regulatory system</keyword>
<accession>A0ABT1MIZ3</accession>
<evidence type="ECO:0000256" key="10">
    <source>
        <dbReference type="ARBA" id="ARBA00022840"/>
    </source>
</evidence>
<dbReference type="Gene3D" id="6.10.340.10">
    <property type="match status" value="1"/>
</dbReference>
<evidence type="ECO:0000256" key="6">
    <source>
        <dbReference type="ARBA" id="ARBA00022679"/>
    </source>
</evidence>
<dbReference type="PROSITE" id="PS50885">
    <property type="entry name" value="HAMP"/>
    <property type="match status" value="1"/>
</dbReference>
<evidence type="ECO:0000256" key="13">
    <source>
        <dbReference type="ARBA" id="ARBA00023136"/>
    </source>
</evidence>
<comment type="subcellular location">
    <subcellularLocation>
        <location evidence="2">Cell membrane</location>
        <topology evidence="2">Multi-pass membrane protein</topology>
    </subcellularLocation>
</comment>
<evidence type="ECO:0000256" key="12">
    <source>
        <dbReference type="ARBA" id="ARBA00023012"/>
    </source>
</evidence>
<dbReference type="PRINTS" id="PR00344">
    <property type="entry name" value="BCTRLSENSOR"/>
</dbReference>
<dbReference type="GO" id="GO:0016301">
    <property type="term" value="F:kinase activity"/>
    <property type="evidence" value="ECO:0007669"/>
    <property type="project" value="UniProtKB-KW"/>
</dbReference>
<dbReference type="EC" id="2.7.13.3" evidence="3"/>
<dbReference type="PANTHER" id="PTHR45528">
    <property type="entry name" value="SENSOR HISTIDINE KINASE CPXA"/>
    <property type="match status" value="1"/>
</dbReference>
<dbReference type="RefSeq" id="WP_255027912.1">
    <property type="nucleotide sequence ID" value="NZ_JANDHW010000011.1"/>
</dbReference>
<dbReference type="SMART" id="SM00388">
    <property type="entry name" value="HisKA"/>
    <property type="match status" value="1"/>
</dbReference>
<dbReference type="Gene3D" id="1.10.287.130">
    <property type="match status" value="1"/>
</dbReference>
<evidence type="ECO:0000259" key="15">
    <source>
        <dbReference type="PROSITE" id="PS50109"/>
    </source>
</evidence>
<keyword evidence="6" id="KW-0808">Transferase</keyword>
<evidence type="ECO:0000256" key="7">
    <source>
        <dbReference type="ARBA" id="ARBA00022692"/>
    </source>
</evidence>
<dbReference type="Pfam" id="PF02518">
    <property type="entry name" value="HATPase_c"/>
    <property type="match status" value="1"/>
</dbReference>
<comment type="catalytic activity">
    <reaction evidence="1">
        <text>ATP + protein L-histidine = ADP + protein N-phospho-L-histidine.</text>
        <dbReference type="EC" id="2.7.13.3"/>
    </reaction>
</comment>
<dbReference type="SUPFAM" id="SSF55874">
    <property type="entry name" value="ATPase domain of HSP90 chaperone/DNA topoisomerase II/histidine kinase"/>
    <property type="match status" value="1"/>
</dbReference>
<evidence type="ECO:0000256" key="8">
    <source>
        <dbReference type="ARBA" id="ARBA00022741"/>
    </source>
</evidence>
<dbReference type="InterPro" id="IPR036890">
    <property type="entry name" value="HATPase_C_sf"/>
</dbReference>
<evidence type="ECO:0000256" key="4">
    <source>
        <dbReference type="ARBA" id="ARBA00022475"/>
    </source>
</evidence>
<dbReference type="InterPro" id="IPR003660">
    <property type="entry name" value="HAMP_dom"/>
</dbReference>
<dbReference type="CDD" id="cd06225">
    <property type="entry name" value="HAMP"/>
    <property type="match status" value="1"/>
</dbReference>
<dbReference type="SUPFAM" id="SSF158472">
    <property type="entry name" value="HAMP domain-like"/>
    <property type="match status" value="1"/>
</dbReference>
<keyword evidence="13 14" id="KW-0472">Membrane</keyword>
<dbReference type="InterPro" id="IPR003594">
    <property type="entry name" value="HATPase_dom"/>
</dbReference>
<dbReference type="CDD" id="cd00075">
    <property type="entry name" value="HATPase"/>
    <property type="match status" value="1"/>
</dbReference>
<dbReference type="InterPro" id="IPR005467">
    <property type="entry name" value="His_kinase_dom"/>
</dbReference>
<dbReference type="Pfam" id="PF00512">
    <property type="entry name" value="HisKA"/>
    <property type="match status" value="1"/>
</dbReference>
<name>A0ABT1MIZ3_9BACT</name>
<dbReference type="InterPro" id="IPR050398">
    <property type="entry name" value="HssS/ArlS-like"/>
</dbReference>
<dbReference type="SMART" id="SM00304">
    <property type="entry name" value="HAMP"/>
    <property type="match status" value="1"/>
</dbReference>
<keyword evidence="10" id="KW-0067">ATP-binding</keyword>
<organism evidence="17 18">
    <name type="scientific">Coprobacter tertius</name>
    <dbReference type="NCBI Taxonomy" id="2944915"/>
    <lineage>
        <taxon>Bacteria</taxon>
        <taxon>Pseudomonadati</taxon>
        <taxon>Bacteroidota</taxon>
        <taxon>Bacteroidia</taxon>
        <taxon>Bacteroidales</taxon>
        <taxon>Barnesiellaceae</taxon>
        <taxon>Coprobacter</taxon>
    </lineage>
</organism>
<evidence type="ECO:0000313" key="18">
    <source>
        <dbReference type="Proteomes" id="UP001205603"/>
    </source>
</evidence>
<keyword evidence="8" id="KW-0547">Nucleotide-binding</keyword>
<reference evidence="17 18" key="1">
    <citation type="submission" date="2022-07" db="EMBL/GenBank/DDBJ databases">
        <title>Fecal culturing of patients with breast cancer.</title>
        <authorList>
            <person name="Teng N.M.Y."/>
            <person name="Kiu R."/>
            <person name="Evans R."/>
            <person name="Baker D.J."/>
            <person name="Zenner C."/>
            <person name="Robinson S.D."/>
            <person name="Hall L.J."/>
        </authorList>
    </citation>
    <scope>NUCLEOTIDE SEQUENCE [LARGE SCALE GENOMIC DNA]</scope>
    <source>
        <strain evidence="17 18">LH1063</strain>
    </source>
</reference>
<dbReference type="CDD" id="cd00082">
    <property type="entry name" value="HisKA"/>
    <property type="match status" value="1"/>
</dbReference>
<dbReference type="InterPro" id="IPR003661">
    <property type="entry name" value="HisK_dim/P_dom"/>
</dbReference>
<dbReference type="SMART" id="SM00387">
    <property type="entry name" value="HATPase_c"/>
    <property type="match status" value="1"/>
</dbReference>
<evidence type="ECO:0000256" key="5">
    <source>
        <dbReference type="ARBA" id="ARBA00022553"/>
    </source>
</evidence>
<dbReference type="SUPFAM" id="SSF47384">
    <property type="entry name" value="Homodimeric domain of signal transducing histidine kinase"/>
    <property type="match status" value="1"/>
</dbReference>
<feature type="domain" description="Histidine kinase" evidence="15">
    <location>
        <begin position="237"/>
        <end position="443"/>
    </location>
</feature>
<protein>
    <recommendedName>
        <fullName evidence="3">histidine kinase</fullName>
        <ecNumber evidence="3">2.7.13.3</ecNumber>
    </recommendedName>
</protein>
<feature type="transmembrane region" description="Helical" evidence="14">
    <location>
        <begin position="7"/>
        <end position="29"/>
    </location>
</feature>
<evidence type="ECO:0000256" key="14">
    <source>
        <dbReference type="SAM" id="Phobius"/>
    </source>
</evidence>
<evidence type="ECO:0000256" key="3">
    <source>
        <dbReference type="ARBA" id="ARBA00012438"/>
    </source>
</evidence>
<proteinExistence type="predicted"/>
<keyword evidence="5" id="KW-0597">Phosphoprotein</keyword>
<evidence type="ECO:0000313" key="17">
    <source>
        <dbReference type="EMBL" id="MCP9612585.1"/>
    </source>
</evidence>
<dbReference type="Proteomes" id="UP001205603">
    <property type="component" value="Unassembled WGS sequence"/>
</dbReference>
<dbReference type="InterPro" id="IPR036097">
    <property type="entry name" value="HisK_dim/P_sf"/>
</dbReference>
<keyword evidence="11 14" id="KW-1133">Transmembrane helix</keyword>
<comment type="caution">
    <text evidence="17">The sequence shown here is derived from an EMBL/GenBank/DDBJ whole genome shotgun (WGS) entry which is preliminary data.</text>
</comment>
<sequence>MKIGSKIALFYTIITVGAIAAVVLVFYFFTSRYINNLYDSYLAEKAYLTAQKHWEKDEVDELSYYEIQQKYNELLPQAREILLNKDSIPAVTDTLNKYLDRDQQIRLFKNNPVSFVYGKLRGSALYYPDNEGNFVVLVMANNNYGYEIQKHILLLTVLLLLVSCGFIYLIGRLYSNRILQPLQHLLKDLGHIRGNNLSIRLKTLGNKDELDELIRTLNDMLDRINIAFQAEKSFISNASHELNNPLTAIQGECEISLMKERSAAEYIEALQRIATESKRISRLIKHLLFLSRQDDEILQNTEERIALLTFLRGLCLQYSRVEFKPDKDTEDIYIIGDSHLLGVAFCNLIENARKYSRDTVVVSMARSDVGTVVEIEDRGIGIPEKEISHVFHSFYRASNTREYAGHGIGLSLSMKILSVYGGKIKIESRVNAYTKVIVTFNRK</sequence>
<feature type="transmembrane region" description="Helical" evidence="14">
    <location>
        <begin position="152"/>
        <end position="171"/>
    </location>
</feature>
<keyword evidence="18" id="KW-1185">Reference proteome</keyword>
<keyword evidence="9 17" id="KW-0418">Kinase</keyword>
<evidence type="ECO:0000256" key="9">
    <source>
        <dbReference type="ARBA" id="ARBA00022777"/>
    </source>
</evidence>
<dbReference type="EMBL" id="JANDHW010000011">
    <property type="protein sequence ID" value="MCP9612585.1"/>
    <property type="molecule type" value="Genomic_DNA"/>
</dbReference>
<evidence type="ECO:0000256" key="11">
    <source>
        <dbReference type="ARBA" id="ARBA00022989"/>
    </source>
</evidence>
<dbReference type="Pfam" id="PF00672">
    <property type="entry name" value="HAMP"/>
    <property type="match status" value="1"/>
</dbReference>
<feature type="domain" description="HAMP" evidence="16">
    <location>
        <begin position="176"/>
        <end position="229"/>
    </location>
</feature>
<keyword evidence="7 14" id="KW-0812">Transmembrane</keyword>
<gene>
    <name evidence="17" type="ORF">NMU02_10820</name>
</gene>
<evidence type="ECO:0000256" key="2">
    <source>
        <dbReference type="ARBA" id="ARBA00004651"/>
    </source>
</evidence>
<evidence type="ECO:0000259" key="16">
    <source>
        <dbReference type="PROSITE" id="PS50885"/>
    </source>
</evidence>
<keyword evidence="4" id="KW-1003">Cell membrane</keyword>
<dbReference type="Gene3D" id="3.30.565.10">
    <property type="entry name" value="Histidine kinase-like ATPase, C-terminal domain"/>
    <property type="match status" value="1"/>
</dbReference>
<dbReference type="InterPro" id="IPR004358">
    <property type="entry name" value="Sig_transdc_His_kin-like_C"/>
</dbReference>